<dbReference type="Proteomes" id="UP000215196">
    <property type="component" value="Chromosome 1"/>
</dbReference>
<accession>A0A239XTV0</accession>
<gene>
    <name evidence="1" type="ORF">SAMEA4412677_02341</name>
</gene>
<name>A0A239XTV0_9FLAO</name>
<dbReference type="AlphaFoldDB" id="A0A239XTV0"/>
<sequence length="47" mass="5421">MKHKLGDIDRINHIVDSIEKIEKILEGVSMRILSQIMKKALLLKDCC</sequence>
<protein>
    <submittedName>
        <fullName evidence="1">Uncharacterized protein</fullName>
    </submittedName>
</protein>
<reference evidence="1 2" key="1">
    <citation type="submission" date="2017-06" db="EMBL/GenBank/DDBJ databases">
        <authorList>
            <consortium name="Pathogen Informatics"/>
        </authorList>
    </citation>
    <scope>NUCLEOTIDE SEQUENCE [LARGE SCALE GENOMIC DNA]</scope>
    <source>
        <strain evidence="1 2">NCTC13490</strain>
    </source>
</reference>
<keyword evidence="2" id="KW-1185">Reference proteome</keyword>
<dbReference type="EMBL" id="LT906465">
    <property type="protein sequence ID" value="SNV50351.1"/>
    <property type="molecule type" value="Genomic_DNA"/>
</dbReference>
<evidence type="ECO:0000313" key="1">
    <source>
        <dbReference type="EMBL" id="SNV50351.1"/>
    </source>
</evidence>
<organism evidence="1 2">
    <name type="scientific">Chryseobacterium taklimakanense</name>
    <dbReference type="NCBI Taxonomy" id="536441"/>
    <lineage>
        <taxon>Bacteria</taxon>
        <taxon>Pseudomonadati</taxon>
        <taxon>Bacteroidota</taxon>
        <taxon>Flavobacteriia</taxon>
        <taxon>Flavobacteriales</taxon>
        <taxon>Weeksellaceae</taxon>
        <taxon>Chryseobacterium group</taxon>
        <taxon>Chryseobacterium</taxon>
    </lineage>
</organism>
<dbReference type="KEGG" id="ctak:4412677_02341"/>
<proteinExistence type="predicted"/>
<evidence type="ECO:0000313" key="2">
    <source>
        <dbReference type="Proteomes" id="UP000215196"/>
    </source>
</evidence>